<dbReference type="InterPro" id="IPR001451">
    <property type="entry name" value="Hexapep"/>
</dbReference>
<dbReference type="PANTHER" id="PTHR43300:SF4">
    <property type="entry name" value="ACYL-[ACYL-CARRIER-PROTEIN]--UDP-N-ACETYLGLUCOSAMINE O-ACYLTRANSFERASE"/>
    <property type="match status" value="1"/>
</dbReference>
<evidence type="ECO:0000313" key="1">
    <source>
        <dbReference type="EMBL" id="PKR86276.1"/>
    </source>
</evidence>
<accession>A0A2N3LNT3</accession>
<dbReference type="Proteomes" id="UP000233440">
    <property type="component" value="Unassembled WGS sequence"/>
</dbReference>
<dbReference type="EMBL" id="PIQO01000002">
    <property type="protein sequence ID" value="PKR86276.1"/>
    <property type="molecule type" value="Genomic_DNA"/>
</dbReference>
<keyword evidence="2" id="KW-1185">Reference proteome</keyword>
<keyword evidence="1" id="KW-0808">Transferase</keyword>
<dbReference type="OrthoDB" id="9782926at2"/>
<proteinExistence type="predicted"/>
<dbReference type="InterPro" id="IPR011004">
    <property type="entry name" value="Trimer_LpxA-like_sf"/>
</dbReference>
<dbReference type="GO" id="GO:0016740">
    <property type="term" value="F:transferase activity"/>
    <property type="evidence" value="ECO:0007669"/>
    <property type="project" value="UniProtKB-KW"/>
</dbReference>
<evidence type="ECO:0000313" key="2">
    <source>
        <dbReference type="Proteomes" id="UP000233440"/>
    </source>
</evidence>
<organism evidence="1 2">
    <name type="scientific">Heyndrickxia camelliae</name>
    <dbReference type="NCBI Taxonomy" id="1707093"/>
    <lineage>
        <taxon>Bacteria</taxon>
        <taxon>Bacillati</taxon>
        <taxon>Bacillota</taxon>
        <taxon>Bacilli</taxon>
        <taxon>Bacillales</taxon>
        <taxon>Bacillaceae</taxon>
        <taxon>Heyndrickxia</taxon>
    </lineage>
</organism>
<dbReference type="Pfam" id="PF14602">
    <property type="entry name" value="Hexapep_2"/>
    <property type="match status" value="2"/>
</dbReference>
<dbReference type="SUPFAM" id="SSF51161">
    <property type="entry name" value="Trimeric LpxA-like enzymes"/>
    <property type="match status" value="1"/>
</dbReference>
<comment type="caution">
    <text evidence="1">The sequence shown here is derived from an EMBL/GenBank/DDBJ whole genome shotgun (WGS) entry which is preliminary data.</text>
</comment>
<dbReference type="RefSeq" id="WP_101352915.1">
    <property type="nucleotide sequence ID" value="NZ_PIQO01000002.1"/>
</dbReference>
<protein>
    <submittedName>
        <fullName evidence="1">N-acetyltransferase</fullName>
    </submittedName>
</protein>
<name>A0A2N3LNT3_9BACI</name>
<dbReference type="InterPro" id="IPR050179">
    <property type="entry name" value="Trans_hexapeptide_repeat"/>
</dbReference>
<dbReference type="Gene3D" id="2.160.10.10">
    <property type="entry name" value="Hexapeptide repeat proteins"/>
    <property type="match status" value="1"/>
</dbReference>
<dbReference type="PANTHER" id="PTHR43300">
    <property type="entry name" value="ACETYLTRANSFERASE"/>
    <property type="match status" value="1"/>
</dbReference>
<dbReference type="AlphaFoldDB" id="A0A2N3LNT3"/>
<sequence>MSSEYFCHPTAEVSSNSKVGKATKIWNNVQIRENAIIGSNCILSKDVYIDEGVHIGDHCKIQNGVSVYKGVTIHNKVFLGPHMVFTNDLFPRATNENWKITETVVKEGASIGANATIVCGNEIGMYAMVAAGSVVTKDVPDFGLVAGNPAKLIGYVCQCGTKLLNINGCLFTCPSCKKDITIEKNQEGTK</sequence>
<reference evidence="1 2" key="1">
    <citation type="submission" date="2017-11" db="EMBL/GenBank/DDBJ databases">
        <title>Bacillus camelliae sp. nov., isolated from pu'er tea.</title>
        <authorList>
            <person name="Niu L."/>
        </authorList>
    </citation>
    <scope>NUCLEOTIDE SEQUENCE [LARGE SCALE GENOMIC DNA]</scope>
    <source>
        <strain evidence="1 2">7578-1</strain>
    </source>
</reference>
<dbReference type="CDD" id="cd03358">
    <property type="entry name" value="LbH_WxcM_N_like"/>
    <property type="match status" value="1"/>
</dbReference>
<gene>
    <name evidence="1" type="ORF">CWO92_04030</name>
</gene>